<organism evidence="2 3">
    <name type="scientific">Molossus molossus</name>
    <name type="common">Pallas' mastiff bat</name>
    <name type="synonym">Vespertilio molossus</name>
    <dbReference type="NCBI Taxonomy" id="27622"/>
    <lineage>
        <taxon>Eukaryota</taxon>
        <taxon>Metazoa</taxon>
        <taxon>Chordata</taxon>
        <taxon>Craniata</taxon>
        <taxon>Vertebrata</taxon>
        <taxon>Euteleostomi</taxon>
        <taxon>Mammalia</taxon>
        <taxon>Eutheria</taxon>
        <taxon>Laurasiatheria</taxon>
        <taxon>Chiroptera</taxon>
        <taxon>Yangochiroptera</taxon>
        <taxon>Molossidae</taxon>
        <taxon>Molossus</taxon>
    </lineage>
</organism>
<dbReference type="EMBL" id="JACASF010000012">
    <property type="protein sequence ID" value="KAF6443989.1"/>
    <property type="molecule type" value="Genomic_DNA"/>
</dbReference>
<gene>
    <name evidence="2" type="ORF">HJG59_006622</name>
</gene>
<comment type="caution">
    <text evidence="2">The sequence shown here is derived from an EMBL/GenBank/DDBJ whole genome shotgun (WGS) entry which is preliminary data.</text>
</comment>
<keyword evidence="1" id="KW-0732">Signal</keyword>
<accession>A0A7J8F9C6</accession>
<protein>
    <submittedName>
        <fullName evidence="2">Interferon alpha inducible protein 6</fullName>
    </submittedName>
</protein>
<keyword evidence="3" id="KW-1185">Reference proteome</keyword>
<evidence type="ECO:0000313" key="2">
    <source>
        <dbReference type="EMBL" id="KAF6443989.1"/>
    </source>
</evidence>
<evidence type="ECO:0000313" key="3">
    <source>
        <dbReference type="Proteomes" id="UP000550707"/>
    </source>
</evidence>
<name>A0A7J8F9C6_MOLMO</name>
<reference evidence="2 3" key="1">
    <citation type="journal article" date="2020" name="Nature">
        <title>Six reference-quality genomes reveal evolution of bat adaptations.</title>
        <authorList>
            <person name="Jebb D."/>
            <person name="Huang Z."/>
            <person name="Pippel M."/>
            <person name="Hughes G.M."/>
            <person name="Lavrichenko K."/>
            <person name="Devanna P."/>
            <person name="Winkler S."/>
            <person name="Jermiin L.S."/>
            <person name="Skirmuntt E.C."/>
            <person name="Katzourakis A."/>
            <person name="Burkitt-Gray L."/>
            <person name="Ray D.A."/>
            <person name="Sullivan K.A.M."/>
            <person name="Roscito J.G."/>
            <person name="Kirilenko B.M."/>
            <person name="Davalos L.M."/>
            <person name="Corthals A.P."/>
            <person name="Power M.L."/>
            <person name="Jones G."/>
            <person name="Ransome R.D."/>
            <person name="Dechmann D.K.N."/>
            <person name="Locatelli A.G."/>
            <person name="Puechmaille S.J."/>
            <person name="Fedrigo O."/>
            <person name="Jarvis E.D."/>
            <person name="Hiller M."/>
            <person name="Vernes S.C."/>
            <person name="Myers E.W."/>
            <person name="Teeling E.C."/>
        </authorList>
    </citation>
    <scope>NUCLEOTIDE SEQUENCE [LARGE SCALE GENOMIC DNA]</scope>
    <source>
        <strain evidence="2">MMolMol1</strain>
        <tissue evidence="2">Muscle</tissue>
    </source>
</reference>
<sequence>MRQKAVSLFLCYLLLYTCSGVEAGKREDSEDSGSGFWGQLAYMAVGGGATGGNTLMAKIGAFLGYTVHKHLKNEKSKEEDE</sequence>
<dbReference type="AlphaFoldDB" id="A0A7J8F9C6"/>
<feature type="chain" id="PRO_5029877878" evidence="1">
    <location>
        <begin position="24"/>
        <end position="81"/>
    </location>
</feature>
<proteinExistence type="predicted"/>
<dbReference type="Proteomes" id="UP000550707">
    <property type="component" value="Unassembled WGS sequence"/>
</dbReference>
<evidence type="ECO:0000256" key="1">
    <source>
        <dbReference type="SAM" id="SignalP"/>
    </source>
</evidence>
<feature type="signal peptide" evidence="1">
    <location>
        <begin position="1"/>
        <end position="23"/>
    </location>
</feature>